<feature type="domain" description="WCX" evidence="2">
    <location>
        <begin position="254"/>
        <end position="325"/>
    </location>
</feature>
<protein>
    <submittedName>
        <fullName evidence="3">WYL domain-containing protein</fullName>
    </submittedName>
</protein>
<dbReference type="PANTHER" id="PTHR34580:SF1">
    <property type="entry name" value="PROTEIN PAFC"/>
    <property type="match status" value="1"/>
</dbReference>
<dbReference type="InterPro" id="IPR036390">
    <property type="entry name" value="WH_DNA-bd_sf"/>
</dbReference>
<dbReference type="RefSeq" id="WP_212508238.1">
    <property type="nucleotide sequence ID" value="NZ_CP060696.1"/>
</dbReference>
<reference evidence="3 4" key="1">
    <citation type="submission" date="2020-08" db="EMBL/GenBank/DDBJ databases">
        <authorList>
            <person name="Ren C."/>
            <person name="Gu Y."/>
            <person name="Xu Y."/>
        </authorList>
    </citation>
    <scope>NUCLEOTIDE SEQUENCE [LARGE SCALE GENOMIC DNA]</scope>
    <source>
        <strain evidence="3 4">LBM18003</strain>
    </source>
</reference>
<dbReference type="InterPro" id="IPR026881">
    <property type="entry name" value="WYL_dom"/>
</dbReference>
<dbReference type="SUPFAM" id="SSF46785">
    <property type="entry name" value="Winged helix' DNA-binding domain"/>
    <property type="match status" value="1"/>
</dbReference>
<accession>A0A7G9WKF7</accession>
<dbReference type="KEGG" id="caml:H6X83_06085"/>
<evidence type="ECO:0000259" key="1">
    <source>
        <dbReference type="Pfam" id="PF13280"/>
    </source>
</evidence>
<evidence type="ECO:0000313" key="4">
    <source>
        <dbReference type="Proteomes" id="UP000516046"/>
    </source>
</evidence>
<evidence type="ECO:0000313" key="3">
    <source>
        <dbReference type="EMBL" id="QNO19169.1"/>
    </source>
</evidence>
<name>A0A7G9WKF7_9FIRM</name>
<dbReference type="Pfam" id="PF13280">
    <property type="entry name" value="WYL"/>
    <property type="match status" value="1"/>
</dbReference>
<sequence length="354" mass="41049">MLTDDISKLRLLAVMQLLNHVSSKEHPLGMHEIITRLKKQGITAERKTIGRDLTALRTVGYQISFTRTPQPGYYLTHHLLEAAEVHLLLDAIGAAPFLTEAATRSLTVKLQELVDCGEQRVLQEQVYFDAQKKLTNDEVVDTISVLQQAIAQKQKVTFTYHHRVLCDGQIQMDSGKQFYLSPYALFWRDDHYYLAGNYEKYDTVGNYRLDRMYSVVMLPEPVRPYSEITPYTEYFDTPDYLRHEFYMFGGREEQLLLRCDNGLLDMLTDRFGTELEVLEWDASETFTAHVSVRLSEGLYDWLLQCGARLVVLSPTYVRDEMRGRLCELYQVYRIPTEEEKPPKEGGCEKAKFEL</sequence>
<evidence type="ECO:0000259" key="2">
    <source>
        <dbReference type="Pfam" id="PF25583"/>
    </source>
</evidence>
<dbReference type="AlphaFoldDB" id="A0A7G9WKF7"/>
<dbReference type="Proteomes" id="UP000516046">
    <property type="component" value="Chromosome"/>
</dbReference>
<dbReference type="InterPro" id="IPR051534">
    <property type="entry name" value="CBASS_pafABC_assoc_protein"/>
</dbReference>
<dbReference type="EMBL" id="CP060696">
    <property type="protein sequence ID" value="QNO19169.1"/>
    <property type="molecule type" value="Genomic_DNA"/>
</dbReference>
<proteinExistence type="predicted"/>
<keyword evidence="4" id="KW-1185">Reference proteome</keyword>
<gene>
    <name evidence="3" type="ORF">H6X83_06085</name>
</gene>
<dbReference type="Pfam" id="PF25583">
    <property type="entry name" value="WCX"/>
    <property type="match status" value="1"/>
</dbReference>
<dbReference type="InterPro" id="IPR057727">
    <property type="entry name" value="WCX_dom"/>
</dbReference>
<feature type="domain" description="WYL" evidence="1">
    <location>
        <begin position="142"/>
        <end position="215"/>
    </location>
</feature>
<dbReference type="PROSITE" id="PS52050">
    <property type="entry name" value="WYL"/>
    <property type="match status" value="1"/>
</dbReference>
<organism evidence="3 4">
    <name type="scientific">Caproicibacterium amylolyticum</name>
    <dbReference type="NCBI Taxonomy" id="2766537"/>
    <lineage>
        <taxon>Bacteria</taxon>
        <taxon>Bacillati</taxon>
        <taxon>Bacillota</taxon>
        <taxon>Clostridia</taxon>
        <taxon>Eubacteriales</taxon>
        <taxon>Oscillospiraceae</taxon>
        <taxon>Caproicibacterium</taxon>
    </lineage>
</organism>
<dbReference type="PANTHER" id="PTHR34580">
    <property type="match status" value="1"/>
</dbReference>